<proteinExistence type="predicted"/>
<sequence length="695" mass="73546">MHFWRRSIRCLFFFLALMSGSWGRPAGGSGSRRRFFSSPRSSLVSRAIGDAQSLVLNSTLVVRGFASDGVTGTGVTPSLVSSNNFINFCANTPLTNGKQVLGGSCNPVPMGEFPDTDKLPSVRIFDPTNGKFLRANTTFSLSLNVNSLRSGVFTNPNENFLGAPQQVGTGGLVQGHHHLVIEEIDANSTAPTDARNFAFFAIISQAASQAGIIERSITGGLPEGYYRITVTSRASNHQPVLSSAVQTGSLDDVAYITVTADGSPGSTPRIKRKTVLHDQTRHYPRRKLNLRDDSQTSLTLLSTVVSPGLLNNGMDKLVQPGQSASATSSNNFINFCGSSTLPLIDLSVTARSAFCNPAPMGLLPSSDKIPTARITYPRNGDVILPNAPMTIGVAVANFASGNIANDRNYASAPQQLDASGLVRGHPYVVLDLLDSPTQITPTTPSKFSLFKGFSARADDTGVVTTSLGTGLGAGFYRMTVGLKTTNGVPVFAPVLQHGAIGDAIYFTVAPGGKLPTNQTAIVGARTDFGQTTLGSFGLPSQTSSGAPQRSGSGLPVVATSAYLGLRIAVGAALGGAALLALIILGIWLLMRRRKKKKTREQMLQWRPGGTIDGRSELGLPPPTPFVAGIPRREREEDVRSEDSVTVYMPMSTSPPTKAQIMAGLPPPPVAAKRPARQHSGRSVAPSYHTNATFIR</sequence>
<dbReference type="Proteomes" id="UP000636479">
    <property type="component" value="Unassembled WGS sequence"/>
</dbReference>
<dbReference type="RefSeq" id="XP_037217058.1">
    <property type="nucleotide sequence ID" value="XM_037367664.1"/>
</dbReference>
<evidence type="ECO:0000256" key="1">
    <source>
        <dbReference type="SAM" id="MobiDB-lite"/>
    </source>
</evidence>
<name>A0A8H6SBH0_9AGAR</name>
<dbReference type="EMBL" id="JACAZF010000009">
    <property type="protein sequence ID" value="KAF7295695.1"/>
    <property type="molecule type" value="Genomic_DNA"/>
</dbReference>
<feature type="signal peptide" evidence="3">
    <location>
        <begin position="1"/>
        <end position="23"/>
    </location>
</feature>
<feature type="region of interest" description="Disordered" evidence="1">
    <location>
        <begin position="668"/>
        <end position="695"/>
    </location>
</feature>
<organism evidence="4 5">
    <name type="scientific">Mycena indigotica</name>
    <dbReference type="NCBI Taxonomy" id="2126181"/>
    <lineage>
        <taxon>Eukaryota</taxon>
        <taxon>Fungi</taxon>
        <taxon>Dikarya</taxon>
        <taxon>Basidiomycota</taxon>
        <taxon>Agaricomycotina</taxon>
        <taxon>Agaricomycetes</taxon>
        <taxon>Agaricomycetidae</taxon>
        <taxon>Agaricales</taxon>
        <taxon>Marasmiineae</taxon>
        <taxon>Mycenaceae</taxon>
        <taxon>Mycena</taxon>
    </lineage>
</organism>
<dbReference type="OrthoDB" id="2336871at2759"/>
<keyword evidence="2" id="KW-0472">Membrane</keyword>
<accession>A0A8H6SBH0</accession>
<dbReference type="AlphaFoldDB" id="A0A8H6SBH0"/>
<keyword evidence="2" id="KW-0812">Transmembrane</keyword>
<keyword evidence="5" id="KW-1185">Reference proteome</keyword>
<feature type="chain" id="PRO_5034428028" evidence="3">
    <location>
        <begin position="24"/>
        <end position="695"/>
    </location>
</feature>
<evidence type="ECO:0000313" key="5">
    <source>
        <dbReference type="Proteomes" id="UP000636479"/>
    </source>
</evidence>
<protein>
    <submittedName>
        <fullName evidence="4">Uncharacterized protein</fullName>
    </submittedName>
</protein>
<dbReference type="PANTHER" id="PTHR34587:SF2">
    <property type="entry name" value="G-PROTEIN COUPLED RECEPTORS FAMILY 1 PROFILE DOMAIN-CONTAINING PROTEIN"/>
    <property type="match status" value="1"/>
</dbReference>
<feature type="transmembrane region" description="Helical" evidence="2">
    <location>
        <begin position="567"/>
        <end position="589"/>
    </location>
</feature>
<comment type="caution">
    <text evidence="4">The sequence shown here is derived from an EMBL/GenBank/DDBJ whole genome shotgun (WGS) entry which is preliminary data.</text>
</comment>
<gene>
    <name evidence="4" type="ORF">MIND_01109900</name>
</gene>
<reference evidence="4" key="1">
    <citation type="submission" date="2020-05" db="EMBL/GenBank/DDBJ databases">
        <title>Mycena genomes resolve the evolution of fungal bioluminescence.</title>
        <authorList>
            <person name="Tsai I.J."/>
        </authorList>
    </citation>
    <scope>NUCLEOTIDE SEQUENCE</scope>
    <source>
        <strain evidence="4">171206Taipei</strain>
    </source>
</reference>
<dbReference type="InterPro" id="IPR053216">
    <property type="entry name" value="Appressorial_penetr-assoc"/>
</dbReference>
<evidence type="ECO:0000256" key="3">
    <source>
        <dbReference type="SAM" id="SignalP"/>
    </source>
</evidence>
<evidence type="ECO:0000256" key="2">
    <source>
        <dbReference type="SAM" id="Phobius"/>
    </source>
</evidence>
<keyword evidence="3" id="KW-0732">Signal</keyword>
<keyword evidence="2" id="KW-1133">Transmembrane helix</keyword>
<dbReference type="GeneID" id="59350180"/>
<dbReference type="PANTHER" id="PTHR34587">
    <property type="entry name" value="VWFA DOMAIN-CONTAINING PROTEIN"/>
    <property type="match status" value="1"/>
</dbReference>
<evidence type="ECO:0000313" key="4">
    <source>
        <dbReference type="EMBL" id="KAF7295695.1"/>
    </source>
</evidence>